<dbReference type="Proteomes" id="UP000177913">
    <property type="component" value="Unassembled WGS sequence"/>
</dbReference>
<dbReference type="PROSITE" id="PS00360">
    <property type="entry name" value="RIBOSOMAL_S9"/>
    <property type="match status" value="1"/>
</dbReference>
<protein>
    <recommendedName>
        <fullName evidence="5">30S ribosomal protein S9</fullName>
    </recommendedName>
</protein>
<dbReference type="Gene3D" id="3.30.230.10">
    <property type="match status" value="1"/>
</dbReference>
<name>A0A1F7H317_9BACT</name>
<comment type="similarity">
    <text evidence="1 4">Belongs to the universal ribosomal protein uS9 family.</text>
</comment>
<sequence length="151" mass="17095">MAKKSKALQYYEAVGRRKEAMARVRLFIIDKHKEATVSGMKVKAGEIFVNKKPISQVFPAIQEKNSYLLPLKLTQNENRFAVTILVEGGGRTGQLDAITHGLARAIEKVDKLAYRPILKKNNLLRRDARAKERRKVGTGGKARRKKQSPKR</sequence>
<dbReference type="GO" id="GO:0003735">
    <property type="term" value="F:structural constituent of ribosome"/>
    <property type="evidence" value="ECO:0007669"/>
    <property type="project" value="InterPro"/>
</dbReference>
<gene>
    <name evidence="7" type="ORF">A3C25_03445</name>
</gene>
<keyword evidence="2 4" id="KW-0689">Ribosomal protein</keyword>
<organism evidence="7 8">
    <name type="scientific">Candidatus Roizmanbacteria bacterium RIFCSPHIGHO2_02_FULL_38_11</name>
    <dbReference type="NCBI Taxonomy" id="1802039"/>
    <lineage>
        <taxon>Bacteria</taxon>
        <taxon>Candidatus Roizmaniibacteriota</taxon>
    </lineage>
</organism>
<dbReference type="InterPro" id="IPR020568">
    <property type="entry name" value="Ribosomal_Su5_D2-typ_SF"/>
</dbReference>
<evidence type="ECO:0000256" key="4">
    <source>
        <dbReference type="RuleBase" id="RU003815"/>
    </source>
</evidence>
<dbReference type="Pfam" id="PF00380">
    <property type="entry name" value="Ribosomal_S9"/>
    <property type="match status" value="1"/>
</dbReference>
<dbReference type="PANTHER" id="PTHR21569:SF1">
    <property type="entry name" value="SMALL RIBOSOMAL SUBUNIT PROTEIN US9M"/>
    <property type="match status" value="1"/>
</dbReference>
<evidence type="ECO:0000256" key="6">
    <source>
        <dbReference type="SAM" id="MobiDB-lite"/>
    </source>
</evidence>
<keyword evidence="3 4" id="KW-0687">Ribonucleoprotein</keyword>
<evidence type="ECO:0000256" key="1">
    <source>
        <dbReference type="ARBA" id="ARBA00005251"/>
    </source>
</evidence>
<dbReference type="GO" id="GO:0022627">
    <property type="term" value="C:cytosolic small ribosomal subunit"/>
    <property type="evidence" value="ECO:0007669"/>
    <property type="project" value="TreeGrafter"/>
</dbReference>
<dbReference type="AlphaFoldDB" id="A0A1F7H317"/>
<dbReference type="EMBL" id="MFZO01000019">
    <property type="protein sequence ID" value="OGK25082.1"/>
    <property type="molecule type" value="Genomic_DNA"/>
</dbReference>
<dbReference type="InterPro" id="IPR014721">
    <property type="entry name" value="Ribsml_uS5_D2-typ_fold_subgr"/>
</dbReference>
<comment type="caution">
    <text evidence="7">The sequence shown here is derived from an EMBL/GenBank/DDBJ whole genome shotgun (WGS) entry which is preliminary data.</text>
</comment>
<dbReference type="PANTHER" id="PTHR21569">
    <property type="entry name" value="RIBOSOMAL PROTEIN S9"/>
    <property type="match status" value="1"/>
</dbReference>
<dbReference type="GO" id="GO:0006412">
    <property type="term" value="P:translation"/>
    <property type="evidence" value="ECO:0007669"/>
    <property type="project" value="InterPro"/>
</dbReference>
<dbReference type="InterPro" id="IPR000754">
    <property type="entry name" value="Ribosomal_uS9"/>
</dbReference>
<dbReference type="GO" id="GO:0003723">
    <property type="term" value="F:RNA binding"/>
    <property type="evidence" value="ECO:0007669"/>
    <property type="project" value="TreeGrafter"/>
</dbReference>
<evidence type="ECO:0000313" key="8">
    <source>
        <dbReference type="Proteomes" id="UP000177913"/>
    </source>
</evidence>
<dbReference type="InterPro" id="IPR020574">
    <property type="entry name" value="Ribosomal_uS9_CS"/>
</dbReference>
<feature type="region of interest" description="Disordered" evidence="6">
    <location>
        <begin position="128"/>
        <end position="151"/>
    </location>
</feature>
<feature type="compositionally biased region" description="Basic residues" evidence="6">
    <location>
        <begin position="131"/>
        <end position="151"/>
    </location>
</feature>
<evidence type="ECO:0000256" key="2">
    <source>
        <dbReference type="ARBA" id="ARBA00022980"/>
    </source>
</evidence>
<evidence type="ECO:0000313" key="7">
    <source>
        <dbReference type="EMBL" id="OGK25082.1"/>
    </source>
</evidence>
<accession>A0A1F7H317</accession>
<evidence type="ECO:0000256" key="5">
    <source>
        <dbReference type="RuleBase" id="RU003816"/>
    </source>
</evidence>
<reference evidence="7 8" key="1">
    <citation type="journal article" date="2016" name="Nat. Commun.">
        <title>Thousands of microbial genomes shed light on interconnected biogeochemical processes in an aquifer system.</title>
        <authorList>
            <person name="Anantharaman K."/>
            <person name="Brown C.T."/>
            <person name="Hug L.A."/>
            <person name="Sharon I."/>
            <person name="Castelle C.J."/>
            <person name="Probst A.J."/>
            <person name="Thomas B.C."/>
            <person name="Singh A."/>
            <person name="Wilkins M.J."/>
            <person name="Karaoz U."/>
            <person name="Brodie E.L."/>
            <person name="Williams K.H."/>
            <person name="Hubbard S.S."/>
            <person name="Banfield J.F."/>
        </authorList>
    </citation>
    <scope>NUCLEOTIDE SEQUENCE [LARGE SCALE GENOMIC DNA]</scope>
</reference>
<proteinExistence type="inferred from homology"/>
<evidence type="ECO:0000256" key="3">
    <source>
        <dbReference type="ARBA" id="ARBA00023274"/>
    </source>
</evidence>
<dbReference type="SUPFAM" id="SSF54211">
    <property type="entry name" value="Ribosomal protein S5 domain 2-like"/>
    <property type="match status" value="1"/>
</dbReference>